<accession>A0A3N4Q4N1</accession>
<evidence type="ECO:0000313" key="2">
    <source>
        <dbReference type="Proteomes" id="UP000278351"/>
    </source>
</evidence>
<dbReference type="Pfam" id="PF07606">
    <property type="entry name" value="DUF1569"/>
    <property type="match status" value="1"/>
</dbReference>
<comment type="caution">
    <text evidence="1">The sequence shown here is derived from an EMBL/GenBank/DDBJ whole genome shotgun (WGS) entry which is preliminary data.</text>
</comment>
<dbReference type="AlphaFoldDB" id="A0A3N4Q4N1"/>
<dbReference type="EMBL" id="RPDH01000001">
    <property type="protein sequence ID" value="RPE12431.1"/>
    <property type="molecule type" value="Genomic_DNA"/>
</dbReference>
<name>A0A3N4Q4N1_9BACT</name>
<sequence>MELPNIFTQPVAQDIIRRINLLQPGTTAQWGKMNAGQMLAHCNVQYELVYDDNHPKPGFVMRFILRSFVKKIVTSAQPYKQNAQTAPAFIIKGDRDFDREKTRLIGYIRQTAELGEHAFEGKVSHSFGALSKNQWNNLFYKHLNHHLTQFGV</sequence>
<dbReference type="RefSeq" id="WP_123844941.1">
    <property type="nucleotide sequence ID" value="NZ_RPDH01000001.1"/>
</dbReference>
<keyword evidence="2" id="KW-1185">Reference proteome</keyword>
<dbReference type="InterPro" id="IPR011463">
    <property type="entry name" value="DUF1569"/>
</dbReference>
<dbReference type="Proteomes" id="UP000278351">
    <property type="component" value="Unassembled WGS sequence"/>
</dbReference>
<dbReference type="OrthoDB" id="2599194at2"/>
<organism evidence="1 2">
    <name type="scientific">Chitinophaga lutea</name>
    <dbReference type="NCBI Taxonomy" id="2488634"/>
    <lineage>
        <taxon>Bacteria</taxon>
        <taxon>Pseudomonadati</taxon>
        <taxon>Bacteroidota</taxon>
        <taxon>Chitinophagia</taxon>
        <taxon>Chitinophagales</taxon>
        <taxon>Chitinophagaceae</taxon>
        <taxon>Chitinophaga</taxon>
    </lineage>
</organism>
<gene>
    <name evidence="1" type="ORF">EGT74_02450</name>
</gene>
<evidence type="ECO:0000313" key="1">
    <source>
        <dbReference type="EMBL" id="RPE12431.1"/>
    </source>
</evidence>
<protein>
    <submittedName>
        <fullName evidence="1">DUF1569 domain-containing protein</fullName>
    </submittedName>
</protein>
<reference evidence="1 2" key="1">
    <citation type="submission" date="2018-11" db="EMBL/GenBank/DDBJ databases">
        <title>Chitinophaga lutea sp.nov., isolate from arsenic contaminated soil.</title>
        <authorList>
            <person name="Zong Y."/>
        </authorList>
    </citation>
    <scope>NUCLEOTIDE SEQUENCE [LARGE SCALE GENOMIC DNA]</scope>
    <source>
        <strain evidence="1 2">ZY74</strain>
    </source>
</reference>
<proteinExistence type="predicted"/>